<dbReference type="PANTHER" id="PTHR23407:SF1">
    <property type="entry name" value="5-FORMYLTETRAHYDROFOLATE CYCLO-LIGASE"/>
    <property type="match status" value="1"/>
</dbReference>
<dbReference type="GO" id="GO:0046872">
    <property type="term" value="F:metal ion binding"/>
    <property type="evidence" value="ECO:0007669"/>
    <property type="project" value="UniProtKB-KW"/>
</dbReference>
<evidence type="ECO:0000256" key="1">
    <source>
        <dbReference type="ARBA" id="ARBA00010638"/>
    </source>
</evidence>
<keyword evidence="2 4" id="KW-0547">Nucleotide-binding</keyword>
<dbReference type="GO" id="GO:0035999">
    <property type="term" value="P:tetrahydrofolate interconversion"/>
    <property type="evidence" value="ECO:0007669"/>
    <property type="project" value="TreeGrafter"/>
</dbReference>
<keyword evidence="6" id="KW-0436">Ligase</keyword>
<feature type="binding site" evidence="4">
    <location>
        <begin position="137"/>
        <end position="145"/>
    </location>
    <ligand>
        <name>ATP</name>
        <dbReference type="ChEBI" id="CHEBI:30616"/>
    </ligand>
</feature>
<evidence type="ECO:0000256" key="3">
    <source>
        <dbReference type="ARBA" id="ARBA00022840"/>
    </source>
</evidence>
<dbReference type="Proteomes" id="UP000251993">
    <property type="component" value="Chromosome"/>
</dbReference>
<dbReference type="AlphaFoldDB" id="A0A344TI98"/>
<feature type="binding site" evidence="4">
    <location>
        <position position="49"/>
    </location>
    <ligand>
        <name>substrate</name>
    </ligand>
</feature>
<organism evidence="6 7">
    <name type="scientific">Runella rosea</name>
    <dbReference type="NCBI Taxonomy" id="2259595"/>
    <lineage>
        <taxon>Bacteria</taxon>
        <taxon>Pseudomonadati</taxon>
        <taxon>Bacteroidota</taxon>
        <taxon>Cytophagia</taxon>
        <taxon>Cytophagales</taxon>
        <taxon>Spirosomataceae</taxon>
        <taxon>Runella</taxon>
    </lineage>
</organism>
<keyword evidence="5" id="KW-0460">Magnesium</keyword>
<evidence type="ECO:0000256" key="4">
    <source>
        <dbReference type="PIRSR" id="PIRSR006806-1"/>
    </source>
</evidence>
<evidence type="ECO:0000256" key="2">
    <source>
        <dbReference type="ARBA" id="ARBA00022741"/>
    </source>
</evidence>
<feature type="binding site" evidence="4">
    <location>
        <position position="56"/>
    </location>
    <ligand>
        <name>substrate</name>
    </ligand>
</feature>
<dbReference type="Pfam" id="PF01812">
    <property type="entry name" value="5-FTHF_cyc-lig"/>
    <property type="match status" value="1"/>
</dbReference>
<dbReference type="RefSeq" id="WP_114067152.1">
    <property type="nucleotide sequence ID" value="NZ_CP030850.1"/>
</dbReference>
<dbReference type="PANTHER" id="PTHR23407">
    <property type="entry name" value="ATPASE INHIBITOR/5-FORMYLTETRAHYDROFOLATE CYCLO-LIGASE"/>
    <property type="match status" value="1"/>
</dbReference>
<dbReference type="KEGG" id="run:DR864_11725"/>
<dbReference type="NCBIfam" id="TIGR02727">
    <property type="entry name" value="MTHFS_bact"/>
    <property type="match status" value="1"/>
</dbReference>
<dbReference type="InterPro" id="IPR002698">
    <property type="entry name" value="FTHF_cligase"/>
</dbReference>
<evidence type="ECO:0000313" key="6">
    <source>
        <dbReference type="EMBL" id="AXE18369.1"/>
    </source>
</evidence>
<dbReference type="Gene3D" id="3.40.50.10420">
    <property type="entry name" value="NagB/RpiA/CoA transferase-like"/>
    <property type="match status" value="1"/>
</dbReference>
<gene>
    <name evidence="6" type="ORF">DR864_11725</name>
</gene>
<dbReference type="InterPro" id="IPR024185">
    <property type="entry name" value="FTHF_cligase-like_sf"/>
</dbReference>
<dbReference type="PIRSF" id="PIRSF006806">
    <property type="entry name" value="FTHF_cligase"/>
    <property type="match status" value="1"/>
</dbReference>
<keyword evidence="3 4" id="KW-0067">ATP-binding</keyword>
<keyword evidence="5" id="KW-0479">Metal-binding</keyword>
<evidence type="ECO:0000256" key="5">
    <source>
        <dbReference type="RuleBase" id="RU361279"/>
    </source>
</evidence>
<protein>
    <recommendedName>
        <fullName evidence="5">5-formyltetrahydrofolate cyclo-ligase</fullName>
        <ecNumber evidence="5">6.3.3.2</ecNumber>
    </recommendedName>
</protein>
<dbReference type="GO" id="GO:0030272">
    <property type="term" value="F:5-formyltetrahydrofolate cyclo-ligase activity"/>
    <property type="evidence" value="ECO:0007669"/>
    <property type="project" value="UniProtKB-EC"/>
</dbReference>
<dbReference type="InterPro" id="IPR037171">
    <property type="entry name" value="NagB/RpiA_transferase-like"/>
</dbReference>
<comment type="cofactor">
    <cofactor evidence="5">
        <name>Mg(2+)</name>
        <dbReference type="ChEBI" id="CHEBI:18420"/>
    </cofactor>
</comment>
<accession>A0A344TI98</accession>
<comment type="catalytic activity">
    <reaction evidence="5">
        <text>(6S)-5-formyl-5,6,7,8-tetrahydrofolate + ATP = (6R)-5,10-methenyltetrahydrofolate + ADP + phosphate</text>
        <dbReference type="Rhea" id="RHEA:10488"/>
        <dbReference type="ChEBI" id="CHEBI:30616"/>
        <dbReference type="ChEBI" id="CHEBI:43474"/>
        <dbReference type="ChEBI" id="CHEBI:57455"/>
        <dbReference type="ChEBI" id="CHEBI:57457"/>
        <dbReference type="ChEBI" id="CHEBI:456216"/>
        <dbReference type="EC" id="6.3.3.2"/>
    </reaction>
</comment>
<evidence type="ECO:0000313" key="7">
    <source>
        <dbReference type="Proteomes" id="UP000251993"/>
    </source>
</evidence>
<feature type="binding site" evidence="4">
    <location>
        <begin position="3"/>
        <end position="7"/>
    </location>
    <ligand>
        <name>ATP</name>
        <dbReference type="ChEBI" id="CHEBI:30616"/>
    </ligand>
</feature>
<keyword evidence="7" id="KW-1185">Reference proteome</keyword>
<reference evidence="6 7" key="1">
    <citation type="submission" date="2018-07" db="EMBL/GenBank/DDBJ databases">
        <title>Genome sequencing of Runella.</title>
        <authorList>
            <person name="Baek M.-G."/>
            <person name="Yi H."/>
        </authorList>
    </citation>
    <scope>NUCLEOTIDE SEQUENCE [LARGE SCALE GENOMIC DNA]</scope>
    <source>
        <strain evidence="6 7">HYN0085</strain>
    </source>
</reference>
<dbReference type="GO" id="GO:0005524">
    <property type="term" value="F:ATP binding"/>
    <property type="evidence" value="ECO:0007669"/>
    <property type="project" value="UniProtKB-KW"/>
</dbReference>
<dbReference type="GO" id="GO:0009396">
    <property type="term" value="P:folic acid-containing compound biosynthetic process"/>
    <property type="evidence" value="ECO:0007669"/>
    <property type="project" value="TreeGrafter"/>
</dbReference>
<dbReference type="OrthoDB" id="9801938at2"/>
<name>A0A344TI98_9BACT</name>
<comment type="similarity">
    <text evidence="1 5">Belongs to the 5-formyltetrahydrofolate cyclo-ligase family.</text>
</comment>
<dbReference type="EC" id="6.3.3.2" evidence="5"/>
<dbReference type="SUPFAM" id="SSF100950">
    <property type="entry name" value="NagB/RpiA/CoA transferase-like"/>
    <property type="match status" value="1"/>
</dbReference>
<proteinExistence type="inferred from homology"/>
<dbReference type="EMBL" id="CP030850">
    <property type="protein sequence ID" value="AXE18369.1"/>
    <property type="molecule type" value="Genomic_DNA"/>
</dbReference>
<sequence>MTKQELRRLFSNRRQALTHAQVAEGSQAIARLFFSFFAIENLKAIHIYLPIRRQNEVDTFPIIYTIQEKYLHNQVVVPRALPETSEMEHYQWLPDMKLQLNKWGILEPDPTCNLQYAVTGIDLVILPLLAFDRNGYRVGYGRGFYDRFLAQCRPNVIKVGISLFDPILKIDDIDSFDIQMDYCITPTQIWQW</sequence>